<dbReference type="SUPFAM" id="SSF48403">
    <property type="entry name" value="Ankyrin repeat"/>
    <property type="match status" value="1"/>
</dbReference>
<dbReference type="Pfam" id="PF12796">
    <property type="entry name" value="Ank_2"/>
    <property type="match status" value="1"/>
</dbReference>
<dbReference type="AlphaFoldDB" id="A0A836JMU9"/>
<organism evidence="5 6">
    <name type="scientific">Pseudoatta argentina</name>
    <dbReference type="NCBI Taxonomy" id="621737"/>
    <lineage>
        <taxon>Eukaryota</taxon>
        <taxon>Metazoa</taxon>
        <taxon>Ecdysozoa</taxon>
        <taxon>Arthropoda</taxon>
        <taxon>Hexapoda</taxon>
        <taxon>Insecta</taxon>
        <taxon>Pterygota</taxon>
        <taxon>Neoptera</taxon>
        <taxon>Endopterygota</taxon>
        <taxon>Hymenoptera</taxon>
        <taxon>Apocrita</taxon>
        <taxon>Aculeata</taxon>
        <taxon>Formicoidea</taxon>
        <taxon>Formicidae</taxon>
        <taxon>Myrmicinae</taxon>
        <taxon>Pseudoatta</taxon>
    </lineage>
</organism>
<dbReference type="PROSITE" id="PS50088">
    <property type="entry name" value="ANK_REPEAT"/>
    <property type="match status" value="2"/>
</dbReference>
<gene>
    <name evidence="5" type="primary">Ankrd49</name>
    <name evidence="5" type="ORF">G6Z78_0002175</name>
</gene>
<keyword evidence="6" id="KW-1185">Reference proteome</keyword>
<dbReference type="InterPro" id="IPR036770">
    <property type="entry name" value="Ankyrin_rpt-contain_sf"/>
</dbReference>
<dbReference type="Proteomes" id="UP000668214">
    <property type="component" value="Unassembled WGS sequence"/>
</dbReference>
<feature type="region of interest" description="Disordered" evidence="4">
    <location>
        <begin position="1"/>
        <end position="47"/>
    </location>
</feature>
<reference evidence="5" key="1">
    <citation type="submission" date="2020-02" db="EMBL/GenBank/DDBJ databases">
        <title>Relaxed selection underlies rapid genomic changes in the transitions from sociality to social parasitism in ants.</title>
        <authorList>
            <person name="Bi X."/>
        </authorList>
    </citation>
    <scope>NUCLEOTIDE SEQUENCE</scope>
    <source>
        <strain evidence="5">BGI-DK2014c</strain>
        <tissue evidence="5">Whole body</tissue>
    </source>
</reference>
<evidence type="ECO:0000256" key="2">
    <source>
        <dbReference type="ARBA" id="ARBA00023043"/>
    </source>
</evidence>
<dbReference type="PANTHER" id="PTHR24189:SF73">
    <property type="entry name" value="ANKYRIN REPEAT AND SOCS BOX-CONTAINING 15B"/>
    <property type="match status" value="1"/>
</dbReference>
<feature type="non-terminal residue" evidence="5">
    <location>
        <position position="1"/>
    </location>
</feature>
<dbReference type="EMBL" id="JAANIA010002033">
    <property type="protein sequence ID" value="KAG5318042.1"/>
    <property type="molecule type" value="Genomic_DNA"/>
</dbReference>
<comment type="caution">
    <text evidence="5">The sequence shown here is derived from an EMBL/GenBank/DDBJ whole genome shotgun (WGS) entry which is preliminary data.</text>
</comment>
<dbReference type="InterPro" id="IPR002110">
    <property type="entry name" value="Ankyrin_rpt"/>
</dbReference>
<sequence length="215" mass="23894">MSMSSDEENDELQDLEAIRDKVLSNPHSKRMQVSAWEDDDDGVEAERNAREPDAKAMLNAAEEGNLENIKNLLNKNCHLLNCTDKDGYTLLHRACYGNNVEVVEYLLEAGARIDAKTQDEWQPLHSACCWNNTKCAEALIANGADVNATSKGDQTPLHLISASSYNSSALQLLLLHPDTNPYLVNSSGDTADQIARRTTKNYPMFEIIEPCLNEI</sequence>
<name>A0A836JMU9_9HYME</name>
<proteinExistence type="predicted"/>
<evidence type="ECO:0000256" key="4">
    <source>
        <dbReference type="SAM" id="MobiDB-lite"/>
    </source>
</evidence>
<dbReference type="InterPro" id="IPR050745">
    <property type="entry name" value="Multifunctional_regulatory"/>
</dbReference>
<keyword evidence="2 3" id="KW-0040">ANK repeat</keyword>
<accession>A0A836JMU9</accession>
<evidence type="ECO:0000256" key="1">
    <source>
        <dbReference type="ARBA" id="ARBA00022737"/>
    </source>
</evidence>
<feature type="repeat" description="ANK" evidence="3">
    <location>
        <begin position="86"/>
        <end position="118"/>
    </location>
</feature>
<dbReference type="PANTHER" id="PTHR24189">
    <property type="entry name" value="MYOTROPHIN"/>
    <property type="match status" value="1"/>
</dbReference>
<feature type="repeat" description="ANK" evidence="3">
    <location>
        <begin position="119"/>
        <end position="151"/>
    </location>
</feature>
<evidence type="ECO:0000313" key="6">
    <source>
        <dbReference type="Proteomes" id="UP000668214"/>
    </source>
</evidence>
<dbReference type="Gene3D" id="1.25.40.20">
    <property type="entry name" value="Ankyrin repeat-containing domain"/>
    <property type="match status" value="1"/>
</dbReference>
<feature type="non-terminal residue" evidence="5">
    <location>
        <position position="215"/>
    </location>
</feature>
<protein>
    <submittedName>
        <fullName evidence="5">ANR49 protein</fullName>
    </submittedName>
</protein>
<dbReference type="PRINTS" id="PR01415">
    <property type="entry name" value="ANKYRIN"/>
</dbReference>
<keyword evidence="1" id="KW-0677">Repeat</keyword>
<evidence type="ECO:0000313" key="5">
    <source>
        <dbReference type="EMBL" id="KAG5318042.1"/>
    </source>
</evidence>
<feature type="compositionally biased region" description="Acidic residues" evidence="4">
    <location>
        <begin position="1"/>
        <end position="14"/>
    </location>
</feature>
<dbReference type="SMART" id="SM00248">
    <property type="entry name" value="ANK"/>
    <property type="match status" value="3"/>
</dbReference>
<evidence type="ECO:0000256" key="3">
    <source>
        <dbReference type="PROSITE-ProRule" id="PRU00023"/>
    </source>
</evidence>
<dbReference type="PROSITE" id="PS50297">
    <property type="entry name" value="ANK_REP_REGION"/>
    <property type="match status" value="2"/>
</dbReference>